<name>A0A128EV90_9GAMM</name>
<reference evidence="3" key="1">
    <citation type="submission" date="2016-02" db="EMBL/GenBank/DDBJ databases">
        <authorList>
            <person name="Rodrigo-Torres Lidia"/>
            <person name="Arahal R.David."/>
        </authorList>
    </citation>
    <scope>NUCLEOTIDE SEQUENCE [LARGE SCALE GENOMIC DNA]</scope>
    <source>
        <strain evidence="3">CECT 8713</strain>
    </source>
</reference>
<keyword evidence="3" id="KW-1185">Reference proteome</keyword>
<gene>
    <name evidence="2" type="ORF">GMA8713_00346</name>
</gene>
<evidence type="ECO:0000313" key="2">
    <source>
        <dbReference type="EMBL" id="CZF77876.1"/>
    </source>
</evidence>
<dbReference type="AlphaFoldDB" id="A0A128EV90"/>
<protein>
    <submittedName>
        <fullName evidence="2">Uncharacterized protein</fullName>
    </submittedName>
</protein>
<dbReference type="EMBL" id="FIZY01000002">
    <property type="protein sequence ID" value="CZF77876.1"/>
    <property type="molecule type" value="Genomic_DNA"/>
</dbReference>
<dbReference type="RefSeq" id="WP_062705150.1">
    <property type="nucleotide sequence ID" value="NZ_CAWRCI010000002.1"/>
</dbReference>
<organism evidence="2 3">
    <name type="scientific">Grimontia marina</name>
    <dbReference type="NCBI Taxonomy" id="646534"/>
    <lineage>
        <taxon>Bacteria</taxon>
        <taxon>Pseudomonadati</taxon>
        <taxon>Pseudomonadota</taxon>
        <taxon>Gammaproteobacteria</taxon>
        <taxon>Vibrionales</taxon>
        <taxon>Vibrionaceae</taxon>
        <taxon>Grimontia</taxon>
    </lineage>
</organism>
<proteinExistence type="predicted"/>
<evidence type="ECO:0000313" key="3">
    <source>
        <dbReference type="Proteomes" id="UP000073601"/>
    </source>
</evidence>
<dbReference type="Proteomes" id="UP000073601">
    <property type="component" value="Unassembled WGS sequence"/>
</dbReference>
<feature type="coiled-coil region" evidence="1">
    <location>
        <begin position="280"/>
        <end position="340"/>
    </location>
</feature>
<sequence length="1000" mass="112633">MDKPTVIELPESPSIPTRGACPIAPLPPKVCEPDKTPVQYHDIIYIVNSHTFYLLTEEASSYIQTAEDKLAGVKGSDHKAKALSGISQGFTIAAIPEFLSKQDKARYDEILSLLEQPLPRGRAELLTESRKRHGYYIEQRALEDKAIDIATDKKHGYTYNKGQLFTPRESKIQSLLKAYDAAKKAFAKNKDIPPDDQVAALKKALEAHKAFITQYAPHMLWPDPMNYIEAEKQLAEKSSSLHRLSNCITDLQALGVAVPECALSLSGGDGMALLAQYFALRKEEETLEDALRQRLKTLAKAADYRNIPPSSILKDEYEKLKVLQKEANRLYNLAHQLASQHQLLLVWDVTDYKEKPVQQLVKDDFPLREFLLGAPKPGAETAPSAQLRYMSLADIPHQSEAGQPVNVSFTSRQDSDSAFQRILNQGLATPLKIESKWFDEHGLFHPDAFHAALAKQNIEVASLQADPSVWNDAVRGVVYRDFIKKRLDPFDSSYQAQYFRFSTQQGKGEIGRVSNYTYEKIIDYTGTTKTGEQSDESLKSVHKVEAKYTLAAARGELNLIGAATGKPYLSFPEESEIKQNKELVLTLEAHDKSAGKTFSFPFKPGLLRTRLYLKAYGFAGASLASEQNISLTPEGLRPFTTLKDKEVKLSLEANVGVEMACYLDWFLPSSVDDGIGVPDFIVPKDVKMLTTLKGSLGAEVGAEVSHLVPLSLRYVKEKLYLRFQVGHAAKLVIDGEIMPEAIGAWVWQFQRILRQANYHPVNIADDETFQALSTFSRACLLSQMQVGLFLAKGKDSWDKIMTIFQSSPAPIVAHVFTIGNEDAMKPWIQMMVPEGLAPLIETLLTEPEAFGINENIDGQEITKFEKDDVLAMQQIALMKIFMWLHDIWARYPTQRQPVLRQVEEALSRMQGNHELKAQRELDFMVNCDRVEAMLNQRVMITGEGKEGLAREYRRLTFGYSPYHFRDLTIAQYESIKLREGELRNEVFADLQRQFDGKIRI</sequence>
<dbReference type="OrthoDB" id="5591523at2"/>
<evidence type="ECO:0000256" key="1">
    <source>
        <dbReference type="SAM" id="Coils"/>
    </source>
</evidence>
<keyword evidence="1" id="KW-0175">Coiled coil</keyword>
<accession>A0A128EV90</accession>